<keyword evidence="6" id="KW-1185">Reference proteome</keyword>
<dbReference type="GO" id="GO:0006552">
    <property type="term" value="P:L-leucine catabolic process"/>
    <property type="evidence" value="ECO:0007669"/>
    <property type="project" value="TreeGrafter"/>
</dbReference>
<dbReference type="NCBIfam" id="NF004283">
    <property type="entry name" value="PRK05692.1"/>
    <property type="match status" value="1"/>
</dbReference>
<dbReference type="SUPFAM" id="SSF51569">
    <property type="entry name" value="Aldolase"/>
    <property type="match status" value="1"/>
</dbReference>
<evidence type="ECO:0000256" key="2">
    <source>
        <dbReference type="ARBA" id="ARBA00022723"/>
    </source>
</evidence>
<evidence type="ECO:0000256" key="3">
    <source>
        <dbReference type="ARBA" id="ARBA00023239"/>
    </source>
</evidence>
<feature type="domain" description="Pyruvate carboxyltransferase" evidence="4">
    <location>
        <begin position="66"/>
        <end position="333"/>
    </location>
</feature>
<organism evidence="5 6">
    <name type="scientific">Halalkalibacter wakoensis JCM 9140</name>
    <dbReference type="NCBI Taxonomy" id="1236970"/>
    <lineage>
        <taxon>Bacteria</taxon>
        <taxon>Bacillati</taxon>
        <taxon>Bacillota</taxon>
        <taxon>Bacilli</taxon>
        <taxon>Bacillales</taxon>
        <taxon>Bacillaceae</taxon>
        <taxon>Halalkalibacter</taxon>
    </lineage>
</organism>
<dbReference type="GO" id="GO:0004419">
    <property type="term" value="F:hydroxymethylglutaryl-CoA lyase activity"/>
    <property type="evidence" value="ECO:0007669"/>
    <property type="project" value="TreeGrafter"/>
</dbReference>
<dbReference type="PROSITE" id="PS50991">
    <property type="entry name" value="PYR_CT"/>
    <property type="match status" value="1"/>
</dbReference>
<reference evidence="5" key="1">
    <citation type="journal article" date="2014" name="Genome Announc.">
        <title>Draft Genome Sequences of Three Alkaliphilic Bacillus Strains, Bacillus wakoensis JCM 9140T, Bacillus akibai JCM 9157T, and Bacillus hemicellulosilyticus JCM 9152T.</title>
        <authorList>
            <person name="Yuki M."/>
            <person name="Oshima K."/>
            <person name="Suda W."/>
            <person name="Oshida Y."/>
            <person name="Kitamura K."/>
            <person name="Iida T."/>
            <person name="Hattori M."/>
            <person name="Ohkuma M."/>
        </authorList>
    </citation>
    <scope>NUCLEOTIDE SEQUENCE [LARGE SCALE GENOMIC DNA]</scope>
    <source>
        <strain evidence="5">JCM 9140</strain>
    </source>
</reference>
<dbReference type="Proteomes" id="UP000018890">
    <property type="component" value="Unassembled WGS sequence"/>
</dbReference>
<evidence type="ECO:0000313" key="5">
    <source>
        <dbReference type="EMBL" id="GAE25421.1"/>
    </source>
</evidence>
<dbReference type="STRING" id="1236970.JCM9140_1414"/>
<name>W4Q048_9BACI</name>
<dbReference type="Gene3D" id="3.20.20.70">
    <property type="entry name" value="Aldolase class I"/>
    <property type="match status" value="1"/>
</dbReference>
<evidence type="ECO:0000256" key="1">
    <source>
        <dbReference type="ARBA" id="ARBA00009405"/>
    </source>
</evidence>
<proteinExistence type="inferred from homology"/>
<dbReference type="AlphaFoldDB" id="W4Q048"/>
<dbReference type="GO" id="GO:0046872">
    <property type="term" value="F:metal ion binding"/>
    <property type="evidence" value="ECO:0007669"/>
    <property type="project" value="UniProtKB-KW"/>
</dbReference>
<dbReference type="CDD" id="cd07938">
    <property type="entry name" value="DRE_TIM_HMGL"/>
    <property type="match status" value="1"/>
</dbReference>
<dbReference type="InterPro" id="IPR013785">
    <property type="entry name" value="Aldolase_TIM"/>
</dbReference>
<dbReference type="InterPro" id="IPR043594">
    <property type="entry name" value="HMGL"/>
</dbReference>
<evidence type="ECO:0000259" key="4">
    <source>
        <dbReference type="PROSITE" id="PS50991"/>
    </source>
</evidence>
<protein>
    <submittedName>
        <fullName evidence="5">Hydroxymethylglutaryl-CoA lyase</fullName>
    </submittedName>
</protein>
<keyword evidence="2" id="KW-0479">Metal-binding</keyword>
<dbReference type="PANTHER" id="PTHR42738">
    <property type="entry name" value="HYDROXYMETHYLGLUTARYL-COA LYASE"/>
    <property type="match status" value="1"/>
</dbReference>
<dbReference type="Pfam" id="PF00682">
    <property type="entry name" value="HMGL-like"/>
    <property type="match status" value="1"/>
</dbReference>
<comment type="caution">
    <text evidence="5">The sequence shown here is derived from an EMBL/GenBank/DDBJ whole genome shotgun (WGS) entry which is preliminary data.</text>
</comment>
<dbReference type="FunFam" id="3.20.20.70:FF:000071">
    <property type="entry name" value="Hydroxymethylglutaryl-CoA lyase"/>
    <property type="match status" value="1"/>
</dbReference>
<dbReference type="InterPro" id="IPR000891">
    <property type="entry name" value="PYR_CT"/>
</dbReference>
<evidence type="ECO:0000313" key="6">
    <source>
        <dbReference type="Proteomes" id="UP000018890"/>
    </source>
</evidence>
<keyword evidence="3 5" id="KW-0456">Lyase</keyword>
<dbReference type="EMBL" id="BAUT01000009">
    <property type="protein sequence ID" value="GAE25421.1"/>
    <property type="molecule type" value="Genomic_DNA"/>
</dbReference>
<dbReference type="PANTHER" id="PTHR42738:SF7">
    <property type="entry name" value="HYDROXYMETHYLGLUTARYL-COA LYASE"/>
    <property type="match status" value="1"/>
</dbReference>
<gene>
    <name evidence="5" type="ORF">JCM9140_1414</name>
</gene>
<accession>W4Q048</accession>
<dbReference type="GO" id="GO:0046951">
    <property type="term" value="P:ketone body biosynthetic process"/>
    <property type="evidence" value="ECO:0007669"/>
    <property type="project" value="TreeGrafter"/>
</dbReference>
<sequence length="360" mass="39955">MVFKYGNTLTFFISPYLNFEEAECDKRITNKIKKTDRKKCKRYQCEETTEMISNGGRCNMQWPSQVKVKEVGPRDGLQNEPLFLPTEDKIAWINQLSKTGLTSIELTSFVHPKWIPSLSDAKEVARGITKEKDVVYTALVPNQKGLERALEVNIDEIAVFTSVSETHSRKNTNQSISQSLSSVNVVVKEAIKEKKRVRGYMSTVFGCPYEGVINVEQVVRIAEALFEMGIGELSLGDTIGVANPKQVQEVLDVLLKRYPAEKLAMHFHDTRGIALANVLSSLGMGITTFDSSLGGLGGCPYAKGASGNLATDDLVYMLNGMKIATGIDYNKLIHAASFIQEKIGRDLQSHSMQVFNSQNE</sequence>
<comment type="similarity">
    <text evidence="1">Belongs to the HMG-CoA lyase family.</text>
</comment>